<accession>A0ACC6QRC2</accession>
<gene>
    <name evidence="1" type="ORF">WKI58_30595</name>
</gene>
<proteinExistence type="predicted"/>
<protein>
    <submittedName>
        <fullName evidence="1">Uncharacterized protein</fullName>
    </submittedName>
</protein>
<evidence type="ECO:0000313" key="1">
    <source>
        <dbReference type="EMBL" id="MEJ8660811.1"/>
    </source>
</evidence>
<sequence length="124" mass="12615">MGDEAAPGVGGGVAGGVDDAGVGHEQDDEVLAGEVLAQVAAVLGATLAMSRTTRSWLAKSSRRWPLSLARSMSSRKPLYASVRRVSRALAAGKVIGVSHGQGRTAAESGAEVGDRSGALWCNDI</sequence>
<reference evidence="1" key="1">
    <citation type="submission" date="2024-03" db="EMBL/GenBank/DDBJ databases">
        <title>Novel Streptomyces species of biotechnological and ecological value are a feature of Machair soil.</title>
        <authorList>
            <person name="Prole J.R."/>
            <person name="Goodfellow M."/>
            <person name="Allenby N."/>
            <person name="Ward A.C."/>
        </authorList>
    </citation>
    <scope>NUCLEOTIDE SEQUENCE</scope>
    <source>
        <strain evidence="1">MS1.AVA.4</strain>
    </source>
</reference>
<evidence type="ECO:0000313" key="2">
    <source>
        <dbReference type="Proteomes" id="UP001375539"/>
    </source>
</evidence>
<keyword evidence="2" id="KW-1185">Reference proteome</keyword>
<name>A0ACC6QRC2_9ACTN</name>
<comment type="caution">
    <text evidence="1">The sequence shown here is derived from an EMBL/GenBank/DDBJ whole genome shotgun (WGS) entry which is preliminary data.</text>
</comment>
<dbReference type="Proteomes" id="UP001375539">
    <property type="component" value="Unassembled WGS sequence"/>
</dbReference>
<dbReference type="EMBL" id="JBBKAI010000002">
    <property type="protein sequence ID" value="MEJ8660811.1"/>
    <property type="molecule type" value="Genomic_DNA"/>
</dbReference>
<organism evidence="1 2">
    <name type="scientific">Streptomyces pratisoli</name>
    <dbReference type="NCBI Taxonomy" id="3139917"/>
    <lineage>
        <taxon>Bacteria</taxon>
        <taxon>Bacillati</taxon>
        <taxon>Actinomycetota</taxon>
        <taxon>Actinomycetes</taxon>
        <taxon>Kitasatosporales</taxon>
        <taxon>Streptomycetaceae</taxon>
        <taxon>Streptomyces</taxon>
    </lineage>
</organism>